<feature type="domain" description="Soluble ligand binding" evidence="4">
    <location>
        <begin position="273"/>
        <end position="319"/>
    </location>
</feature>
<dbReference type="Gene3D" id="3.30.1950.10">
    <property type="entry name" value="wza like domain"/>
    <property type="match status" value="1"/>
</dbReference>
<feature type="domain" description="Soluble ligand binding" evidence="4">
    <location>
        <begin position="362"/>
        <end position="398"/>
    </location>
</feature>
<proteinExistence type="predicted"/>
<dbReference type="GO" id="GO:0015159">
    <property type="term" value="F:polysaccharide transmembrane transporter activity"/>
    <property type="evidence" value="ECO:0007669"/>
    <property type="project" value="InterPro"/>
</dbReference>
<evidence type="ECO:0000259" key="4">
    <source>
        <dbReference type="Pfam" id="PF10531"/>
    </source>
</evidence>
<comment type="caution">
    <text evidence="5">The sequence shown here is derived from an EMBL/GenBank/DDBJ whole genome shotgun (WGS) entry which is preliminary data.</text>
</comment>
<organism evidence="5 6">
    <name type="scientific">Roseateles toxinivorans</name>
    <dbReference type="NCBI Taxonomy" id="270368"/>
    <lineage>
        <taxon>Bacteria</taxon>
        <taxon>Pseudomonadati</taxon>
        <taxon>Pseudomonadota</taxon>
        <taxon>Betaproteobacteria</taxon>
        <taxon>Burkholderiales</taxon>
        <taxon>Sphaerotilaceae</taxon>
        <taxon>Roseateles</taxon>
    </lineage>
</organism>
<name>A0A4R6QLS3_9BURK</name>
<dbReference type="AlphaFoldDB" id="A0A4R6QLS3"/>
<feature type="domain" description="Polysaccharide export protein N-terminal" evidence="3">
    <location>
        <begin position="109"/>
        <end position="180"/>
    </location>
</feature>
<dbReference type="Proteomes" id="UP000295361">
    <property type="component" value="Unassembled WGS sequence"/>
</dbReference>
<dbReference type="Pfam" id="PF02563">
    <property type="entry name" value="Poly_export"/>
    <property type="match status" value="1"/>
</dbReference>
<dbReference type="InterPro" id="IPR049712">
    <property type="entry name" value="Poly_export"/>
</dbReference>
<sequence length="614" mass="66738">MGPVRLGTSNTETRGNEDNTERPTTQRPARRNVTEDNQRDERRRSETERETVLPRDRSPVGSYLSSEFERYAQRAAGEPETGAPIIRRFGAELLQAATPMLTQESGNQIPQDYVIGIGDEVLVTLWGSVEADLKLTVDRSGRISLPRIGPVMVAGLRYGELGSAIDQRVSHVFKNYKLSASLGRLRSIRVYVTGATKRPGAYTVSSLSTLVNALMQAGGPSVAGSFRNIELRRSGKLVSNFDFYALLLKGDKTADKSLQSEDVIHIGSVGPQVALIGSVNTPAIFELRPNETVDDLLAMAGGFTAVADRSRVTVERLDARNDLRISDLNLPASGTLQPRSGDLYRAYSAVEMTLPQHKQNKRVRVEGEVLRPGEFIMPANSTLADAIRAAGGLTPGAYIFGTEFNRESVRLSQQDNYERALRDLETEFTRSTTTQRALSADEATAQATRSQGSTKLIERLRAVRPTGRIVLQLTPNASTLPELALEDGDRLLIPPRPTTVGVFGSVFNGGSYLFATGGSVNEFLRLAGGPTRGADTNSIFVLRANGSVVSARQRSSGWILAGGDKLEAIPAEPGDTIFVPEELNKTSFVQEAKEWTQILYQFGIGAAALKTIKN</sequence>
<evidence type="ECO:0000259" key="3">
    <source>
        <dbReference type="Pfam" id="PF02563"/>
    </source>
</evidence>
<feature type="compositionally biased region" description="Basic and acidic residues" evidence="2">
    <location>
        <begin position="32"/>
        <end position="58"/>
    </location>
</feature>
<dbReference type="EMBL" id="SNXS01000003">
    <property type="protein sequence ID" value="TDP71439.1"/>
    <property type="molecule type" value="Genomic_DNA"/>
</dbReference>
<gene>
    <name evidence="5" type="ORF">DES47_103420</name>
</gene>
<evidence type="ECO:0000313" key="5">
    <source>
        <dbReference type="EMBL" id="TDP71439.1"/>
    </source>
</evidence>
<evidence type="ECO:0000256" key="1">
    <source>
        <dbReference type="ARBA" id="ARBA00022729"/>
    </source>
</evidence>
<dbReference type="InterPro" id="IPR019554">
    <property type="entry name" value="Soluble_ligand-bd"/>
</dbReference>
<dbReference type="InParanoid" id="A0A4R6QLS3"/>
<dbReference type="PANTHER" id="PTHR33619">
    <property type="entry name" value="POLYSACCHARIDE EXPORT PROTEIN GFCE-RELATED"/>
    <property type="match status" value="1"/>
</dbReference>
<dbReference type="Gene3D" id="3.10.560.10">
    <property type="entry name" value="Outer membrane lipoprotein wza domain like"/>
    <property type="match status" value="4"/>
</dbReference>
<keyword evidence="6" id="KW-1185">Reference proteome</keyword>
<feature type="region of interest" description="Disordered" evidence="2">
    <location>
        <begin position="1"/>
        <end position="61"/>
    </location>
</feature>
<reference evidence="5 6" key="1">
    <citation type="submission" date="2019-03" db="EMBL/GenBank/DDBJ databases">
        <title>Genomic Encyclopedia of Type Strains, Phase IV (KMG-IV): sequencing the most valuable type-strain genomes for metagenomic binning, comparative biology and taxonomic classification.</title>
        <authorList>
            <person name="Goeker M."/>
        </authorList>
    </citation>
    <scope>NUCLEOTIDE SEQUENCE [LARGE SCALE GENOMIC DNA]</scope>
    <source>
        <strain evidence="5 6">DSM 16998</strain>
    </source>
</reference>
<keyword evidence="1" id="KW-0732">Signal</keyword>
<dbReference type="InterPro" id="IPR003715">
    <property type="entry name" value="Poly_export_N"/>
</dbReference>
<dbReference type="Pfam" id="PF10531">
    <property type="entry name" value="SLBB"/>
    <property type="match status" value="4"/>
</dbReference>
<accession>A0A4R6QLS3</accession>
<feature type="domain" description="Soluble ligand binding" evidence="4">
    <location>
        <begin position="189"/>
        <end position="235"/>
    </location>
</feature>
<evidence type="ECO:0000313" key="6">
    <source>
        <dbReference type="Proteomes" id="UP000295361"/>
    </source>
</evidence>
<feature type="domain" description="Soluble ligand binding" evidence="4">
    <location>
        <begin position="500"/>
        <end position="548"/>
    </location>
</feature>
<evidence type="ECO:0000256" key="2">
    <source>
        <dbReference type="SAM" id="MobiDB-lite"/>
    </source>
</evidence>
<protein>
    <submittedName>
        <fullName evidence="5">Protein involved in polysaccharide export with SLBB domain</fullName>
    </submittedName>
</protein>
<dbReference type="PANTHER" id="PTHR33619:SF3">
    <property type="entry name" value="POLYSACCHARIDE EXPORT PROTEIN GFCE-RELATED"/>
    <property type="match status" value="1"/>
</dbReference>